<dbReference type="EMBL" id="LR796778">
    <property type="protein sequence ID" value="CAB4165460.1"/>
    <property type="molecule type" value="Genomic_DNA"/>
</dbReference>
<dbReference type="EMBL" id="LR797398">
    <property type="protein sequence ID" value="CAB4213381.1"/>
    <property type="molecule type" value="Genomic_DNA"/>
</dbReference>
<gene>
    <name evidence="3" type="ORF">UFOVP1001_52</name>
    <name evidence="4" type="ORF">UFOVP1338_24</name>
    <name evidence="5" type="ORF">UFOVP1447_19</name>
    <name evidence="6" type="ORF">UFOVP1599_15</name>
    <name evidence="1" type="ORF">UFOVP827_49</name>
    <name evidence="2" type="ORF">UFOVP916_28</name>
</gene>
<evidence type="ECO:0000313" key="1">
    <source>
        <dbReference type="EMBL" id="CAB4165460.1"/>
    </source>
</evidence>
<reference evidence="4" key="1">
    <citation type="submission" date="2020-05" db="EMBL/GenBank/DDBJ databases">
        <authorList>
            <person name="Chiriac C."/>
            <person name="Salcher M."/>
            <person name="Ghai R."/>
            <person name="Kavagutti S V."/>
        </authorList>
    </citation>
    <scope>NUCLEOTIDE SEQUENCE</scope>
</reference>
<name>A0A6J5RY82_9CAUD</name>
<proteinExistence type="predicted"/>
<sequence length="53" mass="6060">MKKVPQTLLVKAFERKAYSSGAAVCKCCYLRNFVHQRQSLFIALQAITNQNKN</sequence>
<dbReference type="EMBL" id="LR797284">
    <property type="protein sequence ID" value="CAB4199176.1"/>
    <property type="molecule type" value="Genomic_DNA"/>
</dbReference>
<dbReference type="EMBL" id="LR796866">
    <property type="protein sequence ID" value="CAB4171457.1"/>
    <property type="molecule type" value="Genomic_DNA"/>
</dbReference>
<evidence type="ECO:0000313" key="5">
    <source>
        <dbReference type="EMBL" id="CAB4213381.1"/>
    </source>
</evidence>
<protein>
    <submittedName>
        <fullName evidence="4">Uncharacterized protein</fullName>
    </submittedName>
</protein>
<dbReference type="EMBL" id="LR797462">
    <property type="protein sequence ID" value="CAB4218031.1"/>
    <property type="molecule type" value="Genomic_DNA"/>
</dbReference>
<evidence type="ECO:0000313" key="4">
    <source>
        <dbReference type="EMBL" id="CAB4199176.1"/>
    </source>
</evidence>
<accession>A0A6J5RY82</accession>
<organism evidence="4">
    <name type="scientific">uncultured Caudovirales phage</name>
    <dbReference type="NCBI Taxonomy" id="2100421"/>
    <lineage>
        <taxon>Viruses</taxon>
        <taxon>Duplodnaviria</taxon>
        <taxon>Heunggongvirae</taxon>
        <taxon>Uroviricota</taxon>
        <taxon>Caudoviricetes</taxon>
        <taxon>Peduoviridae</taxon>
        <taxon>Maltschvirus</taxon>
        <taxon>Maltschvirus maltsch</taxon>
    </lineage>
</organism>
<evidence type="ECO:0000313" key="6">
    <source>
        <dbReference type="EMBL" id="CAB4218031.1"/>
    </source>
</evidence>
<dbReference type="EMBL" id="LR796950">
    <property type="protein sequence ID" value="CAB4177446.1"/>
    <property type="molecule type" value="Genomic_DNA"/>
</dbReference>
<evidence type="ECO:0000313" key="2">
    <source>
        <dbReference type="EMBL" id="CAB4171457.1"/>
    </source>
</evidence>
<evidence type="ECO:0000313" key="3">
    <source>
        <dbReference type="EMBL" id="CAB4177446.1"/>
    </source>
</evidence>